<dbReference type="EMBL" id="CCYD01002775">
    <property type="protein sequence ID" value="CEG47745.1"/>
    <property type="molecule type" value="Genomic_DNA"/>
</dbReference>
<keyword evidence="2" id="KW-1185">Reference proteome</keyword>
<accession>A0A0P1B307</accession>
<dbReference type="RefSeq" id="XP_024584114.1">
    <property type="nucleotide sequence ID" value="XM_024718746.1"/>
</dbReference>
<protein>
    <submittedName>
        <fullName evidence="1">Uncharacterized protein</fullName>
    </submittedName>
</protein>
<dbReference type="GeneID" id="36399943"/>
<proteinExistence type="predicted"/>
<reference evidence="2" key="1">
    <citation type="submission" date="2014-09" db="EMBL/GenBank/DDBJ databases">
        <authorList>
            <person name="Sharma Rahul"/>
            <person name="Thines Marco"/>
        </authorList>
    </citation>
    <scope>NUCLEOTIDE SEQUENCE [LARGE SCALE GENOMIC DNA]</scope>
</reference>
<dbReference type="Proteomes" id="UP000054928">
    <property type="component" value="Unassembled WGS sequence"/>
</dbReference>
<name>A0A0P1B307_PLAHL</name>
<dbReference type="AlphaFoldDB" id="A0A0P1B307"/>
<organism evidence="1 2">
    <name type="scientific">Plasmopara halstedii</name>
    <name type="common">Downy mildew of sunflower</name>
    <dbReference type="NCBI Taxonomy" id="4781"/>
    <lineage>
        <taxon>Eukaryota</taxon>
        <taxon>Sar</taxon>
        <taxon>Stramenopiles</taxon>
        <taxon>Oomycota</taxon>
        <taxon>Peronosporomycetes</taxon>
        <taxon>Peronosporales</taxon>
        <taxon>Peronosporaceae</taxon>
        <taxon>Plasmopara</taxon>
    </lineage>
</organism>
<sequence length="62" mass="7647">MRFFTYEPLWTVQQVLKKLKRFKIAGTQEHALILFCRIYFGYEIRDKRQSRVIVYEKADFNL</sequence>
<evidence type="ECO:0000313" key="2">
    <source>
        <dbReference type="Proteomes" id="UP000054928"/>
    </source>
</evidence>
<evidence type="ECO:0000313" key="1">
    <source>
        <dbReference type="EMBL" id="CEG47745.1"/>
    </source>
</evidence>